<accession>A0A8S9ZKS5</accession>
<evidence type="ECO:0000256" key="2">
    <source>
        <dbReference type="ARBA" id="ARBA00022490"/>
    </source>
</evidence>
<keyword evidence="6" id="KW-1185">Reference proteome</keyword>
<dbReference type="Gene3D" id="1.20.1420.10">
    <property type="entry name" value="Talin, central domain"/>
    <property type="match status" value="5"/>
</dbReference>
<comment type="subcellular location">
    <subcellularLocation>
        <location evidence="1">Cytoplasm</location>
    </subcellularLocation>
</comment>
<dbReference type="SUPFAM" id="SSF47220">
    <property type="entry name" value="alpha-catenin/vinculin-like"/>
    <property type="match status" value="3"/>
</dbReference>
<dbReference type="Gene3D" id="1.20.1410.10">
    <property type="entry name" value="I/LWEQ domain"/>
    <property type="match status" value="1"/>
</dbReference>
<dbReference type="Pfam" id="PF21896">
    <property type="entry name" value="Talin_IBS2B"/>
    <property type="match status" value="2"/>
</dbReference>
<organism evidence="5 6">
    <name type="scientific">Meloidogyne graminicola</name>
    <dbReference type="NCBI Taxonomy" id="189291"/>
    <lineage>
        <taxon>Eukaryota</taxon>
        <taxon>Metazoa</taxon>
        <taxon>Ecdysozoa</taxon>
        <taxon>Nematoda</taxon>
        <taxon>Chromadorea</taxon>
        <taxon>Rhabditida</taxon>
        <taxon>Tylenchina</taxon>
        <taxon>Tylenchomorpha</taxon>
        <taxon>Tylenchoidea</taxon>
        <taxon>Meloidogynidae</taxon>
        <taxon>Meloidogyninae</taxon>
        <taxon>Meloidogyne</taxon>
    </lineage>
</organism>
<dbReference type="SMART" id="SM00307">
    <property type="entry name" value="ILWEQ"/>
    <property type="match status" value="1"/>
</dbReference>
<dbReference type="Gene3D" id="1.20.120.230">
    <property type="entry name" value="Alpha-catenin/vinculin-like"/>
    <property type="match status" value="2"/>
</dbReference>
<evidence type="ECO:0000313" key="5">
    <source>
        <dbReference type="EMBL" id="KAF7633850.1"/>
    </source>
</evidence>
<dbReference type="GO" id="GO:0051015">
    <property type="term" value="F:actin filament binding"/>
    <property type="evidence" value="ECO:0007669"/>
    <property type="project" value="InterPro"/>
</dbReference>
<dbReference type="InterPro" id="IPR054060">
    <property type="entry name" value="TLN1-like_RS"/>
</dbReference>
<comment type="caution">
    <text evidence="5">The sequence shown here is derived from an EMBL/GenBank/DDBJ whole genome shotgun (WGS) entry which is preliminary data.</text>
</comment>
<dbReference type="GO" id="GO:0098609">
    <property type="term" value="P:cell-cell adhesion"/>
    <property type="evidence" value="ECO:0007669"/>
    <property type="project" value="TreeGrafter"/>
</dbReference>
<dbReference type="OrthoDB" id="10262320at2759"/>
<evidence type="ECO:0000256" key="1">
    <source>
        <dbReference type="ARBA" id="ARBA00004496"/>
    </source>
</evidence>
<dbReference type="InterPro" id="IPR015009">
    <property type="entry name" value="Vinculin-bd_dom"/>
</dbReference>
<evidence type="ECO:0000256" key="3">
    <source>
        <dbReference type="SAM" id="Coils"/>
    </source>
</evidence>
<dbReference type="GO" id="GO:0005925">
    <property type="term" value="C:focal adhesion"/>
    <property type="evidence" value="ECO:0007669"/>
    <property type="project" value="TreeGrafter"/>
</dbReference>
<feature type="domain" description="I/LWEQ" evidence="4">
    <location>
        <begin position="1189"/>
        <end position="1430"/>
    </location>
</feature>
<dbReference type="SUPFAM" id="SSF109885">
    <property type="entry name" value="I/LWEQ domain"/>
    <property type="match status" value="1"/>
</dbReference>
<evidence type="ECO:0000259" key="4">
    <source>
        <dbReference type="PROSITE" id="PS50945"/>
    </source>
</evidence>
<feature type="coiled-coil region" evidence="3">
    <location>
        <begin position="1398"/>
        <end position="1425"/>
    </location>
</feature>
<name>A0A8S9ZKS5_9BILA</name>
<dbReference type="GO" id="GO:0005886">
    <property type="term" value="C:plasma membrane"/>
    <property type="evidence" value="ECO:0007669"/>
    <property type="project" value="TreeGrafter"/>
</dbReference>
<proteinExistence type="predicted"/>
<reference evidence="5" key="1">
    <citation type="journal article" date="2020" name="Ecol. Evol.">
        <title>Genome structure and content of the rice root-knot nematode (Meloidogyne graminicola).</title>
        <authorList>
            <person name="Phan N.T."/>
            <person name="Danchin E.G.J."/>
            <person name="Klopp C."/>
            <person name="Perfus-Barbeoch L."/>
            <person name="Kozlowski D.K."/>
            <person name="Koutsovoulos G.D."/>
            <person name="Lopez-Roques C."/>
            <person name="Bouchez O."/>
            <person name="Zahm M."/>
            <person name="Besnard G."/>
            <person name="Bellafiore S."/>
        </authorList>
    </citation>
    <scope>NUCLEOTIDE SEQUENCE</scope>
    <source>
        <strain evidence="5">VN-18</strain>
    </source>
</reference>
<protein>
    <recommendedName>
        <fullName evidence="4">I/LWEQ domain-containing protein</fullName>
    </recommendedName>
</protein>
<dbReference type="PROSITE" id="PS50945">
    <property type="entry name" value="I_LWEQ"/>
    <property type="match status" value="1"/>
</dbReference>
<evidence type="ECO:0000313" key="6">
    <source>
        <dbReference type="Proteomes" id="UP000605970"/>
    </source>
</evidence>
<dbReference type="GO" id="GO:0005178">
    <property type="term" value="F:integrin binding"/>
    <property type="evidence" value="ECO:0007669"/>
    <property type="project" value="TreeGrafter"/>
</dbReference>
<dbReference type="PANTHER" id="PTHR19981:SF1">
    <property type="entry name" value="RHEA, ISOFORM B"/>
    <property type="match status" value="1"/>
</dbReference>
<dbReference type="InterPro" id="IPR002558">
    <property type="entry name" value="ILWEQ_dom"/>
</dbReference>
<dbReference type="InterPro" id="IPR036723">
    <property type="entry name" value="Alpha-catenin/vinculin-like_sf"/>
</dbReference>
<dbReference type="FunFam" id="1.20.1410.10:FF:000001">
    <property type="entry name" value="Talin 2"/>
    <property type="match status" value="1"/>
</dbReference>
<dbReference type="Pfam" id="PF21865">
    <property type="entry name" value="TLN1-like_RS"/>
    <property type="match status" value="2"/>
</dbReference>
<dbReference type="Pfam" id="PF01608">
    <property type="entry name" value="I_LWEQ"/>
    <property type="match status" value="1"/>
</dbReference>
<keyword evidence="2" id="KW-0963">Cytoplasm</keyword>
<dbReference type="GO" id="GO:0030036">
    <property type="term" value="P:actin cytoskeleton organization"/>
    <property type="evidence" value="ECO:0007669"/>
    <property type="project" value="TreeGrafter"/>
</dbReference>
<dbReference type="InterPro" id="IPR035964">
    <property type="entry name" value="I/LWEQ_dom_sf"/>
</dbReference>
<sequence>MVSAAFAPERRQVSVASMEMVQSLGDFTESVTDLVAEQQGQKEELHTLESLILNARSVIHDSGRIFDHIRERNFQQLEDAARKVTESLRKTLDVLPSDRHVKQAIEKLRKLELVTTAASTSQDKSLNLRASANHLLEDVDRLLHCVQSEGQKCVEKFSYSFEQFHSIVNELVQSQVERRYESSLDALNNLRDNAIDLLERFHILQSDRSNISLSQTLSTCCRQFCLDVWTLVELVESHGSGSIWVRECDQALQKIKSIRNIFGTEEETEFPYTLSIPLNGNSYYESLAEVTNEARNLGDGMNGLAHYARRDDTEQLCLAVRKVADAVCGLAKNAAQSAYLIGVGDVQSEPGRAALYDINKYQYATESLQLAIDCINKSAMSGDKQQLLDSTSTVTMHASDLASICRDASEKSANISVRSQLVNSAMELTRITADLINAVKYIDKNPTSKLDGCLLQTNKLRLSVDNLIKFLDNPDFGPIPAKISPAGRQVQQPLIKSTRKMLDASSEMIGTAKALNENPSDATIWQQIANNSSIVSESIKQLVAAIRDEAPGQADLDQAINVLSQLVQQVDNACIAAAYNEQPRGDVSTESTHQQILHSSRQMLDIIDPLKIAAISHAESIGRNVRQHLASAQTLSNACIQSALLSYDSRTQSTIFEQCKTVLESSIQLMFATKDSGGNPKAVELHTIVEESAEQQQSAILDLQRLIQQIDTENGLVDGLIDGISRSIAVADRTQQPIPGDSLADIQARMVLHLNVIGQTSSDVPLVKSTDMGQLFLQLDENFRSLAEDSQIAQSLMSSSELKQKLKSGVQNLGMSCIELVKLGNRRRNYPNDQRISQQLSQQASTIEERVREILVVLSEGARGTQACINAAQTVSGIIGDLDTTIMFATSGSLNPPSPREIPISPQLDHRDVILRTAKALFEDTKALVTGAASNQEQLAVAAQNSVRSILQLTEAVKNGASKLSPDSTESQVMMIHAVRDVASALSNLIQATTHASGRSPNDPAIGNLKEAAKVMVSNVSSLLKAIKTIENSSQRGAQALEASINAIDLAVKQYNNNEMPIRHIANGEDVIRASRATTVAAEKAAGSASLLHQENVIAAANMARQSVGDLLGIVRTASLNATNSELKYKMLNSGREVALQLKSLLSNILQLYSHPDHPATKQAILAAAKEISKLVGQLSNCGEQLNYSSPNPEEKPLIMAENELLGAASSIEAVSNKLSQMRPRQINKADEDMKNLSFDEQILFSAKSITTAVQTLVKAAYNAQRELVSQGRISEPSSVLTKDEQYWTEGLVSAAILVAAATSQLCEAANSVVQGHSTEEKLIAAAKQVASSTAHLLVACKVKSDIGSLAMQRLQSAGHSVKIATEHLVNTARQAITEHDCRGLVISDRMVTGIAQVMDAQEEVLRKEKELTEARTRLTQLNKSRYEKSPEPSVEK</sequence>
<dbReference type="Pfam" id="PF08913">
    <property type="entry name" value="VBS"/>
    <property type="match status" value="1"/>
</dbReference>
<keyword evidence="3" id="KW-0175">Coiled coil</keyword>
<gene>
    <name evidence="5" type="ORF">Mgra_00006708</name>
</gene>
<dbReference type="InterPro" id="IPR054082">
    <property type="entry name" value="Talin_IBS2B"/>
</dbReference>
<dbReference type="Proteomes" id="UP000605970">
    <property type="component" value="Unassembled WGS sequence"/>
</dbReference>
<dbReference type="PANTHER" id="PTHR19981">
    <property type="entry name" value="TALIN"/>
    <property type="match status" value="1"/>
</dbReference>
<dbReference type="EMBL" id="JABEBT010000068">
    <property type="protein sequence ID" value="KAF7633850.1"/>
    <property type="molecule type" value="Genomic_DNA"/>
</dbReference>
<dbReference type="GO" id="GO:0005737">
    <property type="term" value="C:cytoplasm"/>
    <property type="evidence" value="ECO:0007669"/>
    <property type="project" value="UniProtKB-SubCell"/>
</dbReference>